<protein>
    <submittedName>
        <fullName evidence="2">Uncharacterized protein</fullName>
    </submittedName>
</protein>
<dbReference type="Proteomes" id="UP000061348">
    <property type="component" value="Unassembled WGS sequence"/>
</dbReference>
<reference evidence="2 3" key="1">
    <citation type="submission" date="2015-05" db="EMBL/GenBank/DDBJ databases">
        <title>A genomic and transcriptomic approach to investigate the blue pigment phenotype in Pseudomonas fluorescens.</title>
        <authorList>
            <person name="Andreani N.A."/>
            <person name="Cardazzo B."/>
        </authorList>
    </citation>
    <scope>NUCLEOTIDE SEQUENCE [LARGE SCALE GENOMIC DNA]</scope>
    <source>
        <strain evidence="2 3">Ps_22</strain>
    </source>
</reference>
<dbReference type="AlphaFoldDB" id="A0A109LL23"/>
<gene>
    <name evidence="2" type="ORF">PFLmoz3_00820</name>
</gene>
<evidence type="ECO:0000313" key="3">
    <source>
        <dbReference type="Proteomes" id="UP000061348"/>
    </source>
</evidence>
<name>A0A109LL23_PSEFL</name>
<dbReference type="EMBL" id="LCYA01000042">
    <property type="protein sequence ID" value="KWV89526.1"/>
    <property type="molecule type" value="Genomic_DNA"/>
</dbReference>
<sequence length="106" mass="11189">MANATDQLPTVAPAGAPTDAARFQQHHREPALGQFDGGVDPGKAAADHTHIGAQVCLKCGPLRHGIRRSAVIGRGVFIGLHHRLDFTLLQARVITRMVAGVGVVEI</sequence>
<organism evidence="2 3">
    <name type="scientific">Pseudomonas fluorescens</name>
    <dbReference type="NCBI Taxonomy" id="294"/>
    <lineage>
        <taxon>Bacteria</taxon>
        <taxon>Pseudomonadati</taxon>
        <taxon>Pseudomonadota</taxon>
        <taxon>Gammaproteobacteria</taxon>
        <taxon>Pseudomonadales</taxon>
        <taxon>Pseudomonadaceae</taxon>
        <taxon>Pseudomonas</taxon>
    </lineage>
</organism>
<proteinExistence type="predicted"/>
<evidence type="ECO:0000256" key="1">
    <source>
        <dbReference type="SAM" id="MobiDB-lite"/>
    </source>
</evidence>
<feature type="region of interest" description="Disordered" evidence="1">
    <location>
        <begin position="1"/>
        <end position="22"/>
    </location>
</feature>
<accession>A0A109LL23</accession>
<comment type="caution">
    <text evidence="2">The sequence shown here is derived from an EMBL/GenBank/DDBJ whole genome shotgun (WGS) entry which is preliminary data.</text>
</comment>
<evidence type="ECO:0000313" key="2">
    <source>
        <dbReference type="EMBL" id="KWV89526.1"/>
    </source>
</evidence>